<evidence type="ECO:0000313" key="4">
    <source>
        <dbReference type="Proteomes" id="UP000887013"/>
    </source>
</evidence>
<feature type="compositionally biased region" description="Pro residues" evidence="1">
    <location>
        <begin position="117"/>
        <end position="132"/>
    </location>
</feature>
<gene>
    <name evidence="3" type="ORF">NPIL_652931</name>
</gene>
<keyword evidence="2" id="KW-1133">Transmembrane helix</keyword>
<organism evidence="3 4">
    <name type="scientific">Nephila pilipes</name>
    <name type="common">Giant wood spider</name>
    <name type="synonym">Nephila maculata</name>
    <dbReference type="NCBI Taxonomy" id="299642"/>
    <lineage>
        <taxon>Eukaryota</taxon>
        <taxon>Metazoa</taxon>
        <taxon>Ecdysozoa</taxon>
        <taxon>Arthropoda</taxon>
        <taxon>Chelicerata</taxon>
        <taxon>Arachnida</taxon>
        <taxon>Araneae</taxon>
        <taxon>Araneomorphae</taxon>
        <taxon>Entelegynae</taxon>
        <taxon>Araneoidea</taxon>
        <taxon>Nephilidae</taxon>
        <taxon>Nephila</taxon>
    </lineage>
</organism>
<protein>
    <submittedName>
        <fullName evidence="3">Uncharacterized protein</fullName>
    </submittedName>
</protein>
<evidence type="ECO:0000256" key="1">
    <source>
        <dbReference type="SAM" id="MobiDB-lite"/>
    </source>
</evidence>
<dbReference type="Proteomes" id="UP000887013">
    <property type="component" value="Unassembled WGS sequence"/>
</dbReference>
<keyword evidence="4" id="KW-1185">Reference proteome</keyword>
<dbReference type="AlphaFoldDB" id="A0A8X6TTJ1"/>
<proteinExistence type="predicted"/>
<feature type="compositionally biased region" description="Pro residues" evidence="1">
    <location>
        <begin position="139"/>
        <end position="156"/>
    </location>
</feature>
<keyword evidence="2" id="KW-0812">Transmembrane</keyword>
<feature type="transmembrane region" description="Helical" evidence="2">
    <location>
        <begin position="7"/>
        <end position="29"/>
    </location>
</feature>
<feature type="compositionally biased region" description="Pro residues" evidence="1">
    <location>
        <begin position="89"/>
        <end position="107"/>
    </location>
</feature>
<evidence type="ECO:0000256" key="2">
    <source>
        <dbReference type="SAM" id="Phobius"/>
    </source>
</evidence>
<dbReference type="EMBL" id="BMAW01017544">
    <property type="protein sequence ID" value="GFT54505.1"/>
    <property type="molecule type" value="Genomic_DNA"/>
</dbReference>
<sequence length="182" mass="20034">MGFTDDFLVTVAPIAVVVVVIACCIYCCYKCCKCCNCCCQKERDIPVIIDTQVIQPLAPTVQHMPPPTDGQQNLLSHQQVPPQINNYPQSPPPQYSVGPQPYPPNIMQPPMSYYPQQPVPQMPPASGQPPYPTMNYNPLVPPHCPLPPIPTNPPPAEQALQSEALIRQPEYNPNYVPSAPPP</sequence>
<keyword evidence="2" id="KW-0472">Membrane</keyword>
<name>A0A8X6TTJ1_NEPPI</name>
<comment type="caution">
    <text evidence="3">The sequence shown here is derived from an EMBL/GenBank/DDBJ whole genome shotgun (WGS) entry which is preliminary data.</text>
</comment>
<dbReference type="OrthoDB" id="10529862at2759"/>
<reference evidence="3" key="1">
    <citation type="submission" date="2020-08" db="EMBL/GenBank/DDBJ databases">
        <title>Multicomponent nature underlies the extraordinary mechanical properties of spider dragline silk.</title>
        <authorList>
            <person name="Kono N."/>
            <person name="Nakamura H."/>
            <person name="Mori M."/>
            <person name="Yoshida Y."/>
            <person name="Ohtoshi R."/>
            <person name="Malay A.D."/>
            <person name="Moran D.A.P."/>
            <person name="Tomita M."/>
            <person name="Numata K."/>
            <person name="Arakawa K."/>
        </authorList>
    </citation>
    <scope>NUCLEOTIDE SEQUENCE</scope>
</reference>
<accession>A0A8X6TTJ1</accession>
<evidence type="ECO:0000313" key="3">
    <source>
        <dbReference type="EMBL" id="GFT54505.1"/>
    </source>
</evidence>
<feature type="region of interest" description="Disordered" evidence="1">
    <location>
        <begin position="81"/>
        <end position="182"/>
    </location>
</feature>